<dbReference type="CDD" id="cd13963">
    <property type="entry name" value="PT_UbiA_2"/>
    <property type="match status" value="1"/>
</dbReference>
<gene>
    <name evidence="6" type="ordered locus">Tfu_2460</name>
</gene>
<feature type="transmembrane region" description="Helical" evidence="5">
    <location>
        <begin position="203"/>
        <end position="229"/>
    </location>
</feature>
<evidence type="ECO:0000256" key="3">
    <source>
        <dbReference type="ARBA" id="ARBA00022989"/>
    </source>
</evidence>
<dbReference type="HOGENOM" id="CLU_029423_0_0_11"/>
<evidence type="ECO:0000256" key="2">
    <source>
        <dbReference type="ARBA" id="ARBA00022692"/>
    </source>
</evidence>
<dbReference type="InterPro" id="IPR044878">
    <property type="entry name" value="UbiA_sf"/>
</dbReference>
<evidence type="ECO:0000256" key="5">
    <source>
        <dbReference type="SAM" id="Phobius"/>
    </source>
</evidence>
<sequence length="294" mass="30645">MRRPGPRAVAWGVLLVARPRQWIKNLLVAAAPALAGALDSAAAAADTLLAFLLFCAAASGTYLLNDIADAEADRAHARKRHRPIASGLVPVPLAAVLGALLIGSAPLVALAAAKPRLALVLVGYLALSVSYTYGLKHLPLCDIAAVAGCHVLRALAGGATTGVPITGWFLAVVSLGALLVVAGKREAELRTPASRRTRATLAYYTTGFLTRLRIATASAMVATYFLWAWTTPTGLAQVLTVASIVPLVMAVFRLHALVDRGIGEEPEELVLRDRPLQLCLAALGALVLLGVHVG</sequence>
<keyword evidence="3 5" id="KW-1133">Transmembrane helix</keyword>
<name>Q47M29_THEFY</name>
<feature type="transmembrane region" description="Helical" evidence="5">
    <location>
        <begin position="275"/>
        <end position="293"/>
    </location>
</feature>
<dbReference type="InterPro" id="IPR000537">
    <property type="entry name" value="UbiA_prenyltransferase"/>
</dbReference>
<dbReference type="Pfam" id="PF01040">
    <property type="entry name" value="UbiA"/>
    <property type="match status" value="1"/>
</dbReference>
<evidence type="ECO:0000313" key="6">
    <source>
        <dbReference type="EMBL" id="AAZ56493.1"/>
    </source>
</evidence>
<dbReference type="GO" id="GO:0016020">
    <property type="term" value="C:membrane"/>
    <property type="evidence" value="ECO:0007669"/>
    <property type="project" value="UniProtKB-SubCell"/>
</dbReference>
<keyword evidence="4 5" id="KW-0472">Membrane</keyword>
<dbReference type="NCBIfam" id="NF008978">
    <property type="entry name" value="PRK12324.1-4"/>
    <property type="match status" value="1"/>
</dbReference>
<accession>Q47M29</accession>
<dbReference type="eggNOG" id="COG0382">
    <property type="taxonomic scope" value="Bacteria"/>
</dbReference>
<feature type="transmembrane region" description="Helical" evidence="5">
    <location>
        <begin position="235"/>
        <end position="254"/>
    </location>
</feature>
<dbReference type="EMBL" id="CP000088">
    <property type="protein sequence ID" value="AAZ56493.1"/>
    <property type="molecule type" value="Genomic_DNA"/>
</dbReference>
<reference evidence="6" key="1">
    <citation type="submission" date="2005-07" db="EMBL/GenBank/DDBJ databases">
        <title>Complete sequence of Thermobifida fusca YX.</title>
        <authorList>
            <consortium name="US DOE Joint Genome Institute"/>
            <person name="Copeland A."/>
            <person name="Lucas S."/>
            <person name="Lapidus A."/>
            <person name="Barry K."/>
            <person name="Detter J.C."/>
            <person name="Glavina T."/>
            <person name="Hammon N."/>
            <person name="Israni S."/>
            <person name="Pitluck S."/>
            <person name="Di Bartolo G."/>
            <person name="Chain P."/>
            <person name="Schmutz J."/>
            <person name="Larimer F."/>
            <person name="Land M."/>
            <person name="Lykidis A."/>
            <person name="Richardson P."/>
        </authorList>
    </citation>
    <scope>NUCLEOTIDE SEQUENCE</scope>
    <source>
        <strain evidence="6">YX</strain>
    </source>
</reference>
<proteinExistence type="predicted"/>
<comment type="subcellular location">
    <subcellularLocation>
        <location evidence="1">Membrane</location>
        <topology evidence="1">Multi-pass membrane protein</topology>
    </subcellularLocation>
</comment>
<dbReference type="STRING" id="269800.Tfu_2460"/>
<dbReference type="KEGG" id="tfu:Tfu_2460"/>
<evidence type="ECO:0000256" key="1">
    <source>
        <dbReference type="ARBA" id="ARBA00004141"/>
    </source>
</evidence>
<dbReference type="AlphaFoldDB" id="Q47M29"/>
<keyword evidence="2 5" id="KW-0812">Transmembrane</keyword>
<dbReference type="OrthoDB" id="9803632at2"/>
<feature type="transmembrane region" description="Helical" evidence="5">
    <location>
        <begin position="85"/>
        <end position="111"/>
    </location>
</feature>
<organism evidence="6">
    <name type="scientific">Thermobifida fusca (strain YX)</name>
    <dbReference type="NCBI Taxonomy" id="269800"/>
    <lineage>
        <taxon>Bacteria</taxon>
        <taxon>Bacillati</taxon>
        <taxon>Actinomycetota</taxon>
        <taxon>Actinomycetes</taxon>
        <taxon>Streptosporangiales</taxon>
        <taxon>Nocardiopsidaceae</taxon>
        <taxon>Thermobifida</taxon>
    </lineage>
</organism>
<evidence type="ECO:0000256" key="4">
    <source>
        <dbReference type="ARBA" id="ARBA00023136"/>
    </source>
</evidence>
<feature type="transmembrane region" description="Helical" evidence="5">
    <location>
        <begin position="117"/>
        <end position="133"/>
    </location>
</feature>
<dbReference type="RefSeq" id="WP_011292883.1">
    <property type="nucleotide sequence ID" value="NC_007333.1"/>
</dbReference>
<feature type="transmembrane region" description="Helical" evidence="5">
    <location>
        <begin position="165"/>
        <end position="182"/>
    </location>
</feature>
<dbReference type="GO" id="GO:0016765">
    <property type="term" value="F:transferase activity, transferring alkyl or aryl (other than methyl) groups"/>
    <property type="evidence" value="ECO:0007669"/>
    <property type="project" value="InterPro"/>
</dbReference>
<protein>
    <submittedName>
        <fullName evidence="6">Conserved putative integral membrane protein</fullName>
    </submittedName>
</protein>
<dbReference type="Gene3D" id="1.10.357.140">
    <property type="entry name" value="UbiA prenyltransferase"/>
    <property type="match status" value="1"/>
</dbReference>
<feature type="transmembrane region" description="Helical" evidence="5">
    <location>
        <begin position="45"/>
        <end position="64"/>
    </location>
</feature>